<dbReference type="Proteomes" id="UP000029692">
    <property type="component" value="Unassembled WGS sequence"/>
</dbReference>
<organism evidence="3 4">
    <name type="scientific">Spirochaeta lutea</name>
    <dbReference type="NCBI Taxonomy" id="1480694"/>
    <lineage>
        <taxon>Bacteria</taxon>
        <taxon>Pseudomonadati</taxon>
        <taxon>Spirochaetota</taxon>
        <taxon>Spirochaetia</taxon>
        <taxon>Spirochaetales</taxon>
        <taxon>Spirochaetaceae</taxon>
        <taxon>Spirochaeta</taxon>
    </lineage>
</organism>
<comment type="subcellular location">
    <subcellularLocation>
        <location evidence="1">Periplasm</location>
    </subcellularLocation>
</comment>
<dbReference type="PANTHER" id="PTHR43649:SF12">
    <property type="entry name" value="DIACETYLCHITOBIOSE BINDING PROTEIN DASA"/>
    <property type="match status" value="1"/>
</dbReference>
<reference evidence="3 4" key="1">
    <citation type="submission" date="2014-05" db="EMBL/GenBank/DDBJ databases">
        <title>De novo Genome Sequence of Spirocheata sp.</title>
        <authorList>
            <person name="Shivani Y."/>
            <person name="Subhash Y."/>
            <person name="Tushar L."/>
            <person name="Sasikala C."/>
            <person name="Ramana C.V."/>
        </authorList>
    </citation>
    <scope>NUCLEOTIDE SEQUENCE [LARGE SCALE GENOMIC DNA]</scope>
    <source>
        <strain evidence="3 4">JC230</strain>
    </source>
</reference>
<gene>
    <name evidence="3" type="ORF">DC28_06025</name>
</gene>
<keyword evidence="4" id="KW-1185">Reference proteome</keyword>
<evidence type="ECO:0008006" key="5">
    <source>
        <dbReference type="Google" id="ProtNLM"/>
    </source>
</evidence>
<comment type="caution">
    <text evidence="3">The sequence shown here is derived from an EMBL/GenBank/DDBJ whole genome shotgun (WGS) entry which is preliminary data.</text>
</comment>
<accession>A0A098QYQ2</accession>
<proteinExistence type="inferred from homology"/>
<dbReference type="SUPFAM" id="SSF53850">
    <property type="entry name" value="Periplasmic binding protein-like II"/>
    <property type="match status" value="1"/>
</dbReference>
<sequence length="418" mass="44653">MVMTAVFAAGQGEAGASGSAIPAYDPNKQYEVSLGLYGDLEAAYTAVFASEDFKKKFPNVTITYQTSDFGGHHSRLTTVLAANEATNDIEALEVGYIAQFVEGGGLTNLAQAPFNGAQVGKDLVDFAMANATTTDGALVAMPVDIAPAVMFYREELVKAAGVDPQDIINAQTWDDIIEIGEQLKAAGQIAFPHANDVALVPINGGKGGWFQDGKPLEPKQKFMNVLELVKAVRDAGIDADYGAWSGPWVESFKNGDVAMMVNGAWFGGALRTWMAPEVTDWRITYLPGKFPAALGGTYLGIPEQVPADKKAVAWEIIKYLTTSENAQLITFETIDAYPALTTTYDDPVMNEDVAYFGGDKVRQIFADVAQSMPNAKVSEYDATALAIWGNAVTSVITGQAGVEQAYNEAKAQILAAIQ</sequence>
<dbReference type="InterPro" id="IPR006059">
    <property type="entry name" value="SBP"/>
</dbReference>
<comment type="similarity">
    <text evidence="2">Belongs to the bacterial solute-binding protein 1 family.</text>
</comment>
<evidence type="ECO:0000313" key="3">
    <source>
        <dbReference type="EMBL" id="KGE72789.1"/>
    </source>
</evidence>
<dbReference type="EMBL" id="JNUP01000048">
    <property type="protein sequence ID" value="KGE72789.1"/>
    <property type="molecule type" value="Genomic_DNA"/>
</dbReference>
<dbReference type="Pfam" id="PF01547">
    <property type="entry name" value="SBP_bac_1"/>
    <property type="match status" value="1"/>
</dbReference>
<dbReference type="eggNOG" id="COG1653">
    <property type="taxonomic scope" value="Bacteria"/>
</dbReference>
<evidence type="ECO:0000256" key="1">
    <source>
        <dbReference type="ARBA" id="ARBA00004418"/>
    </source>
</evidence>
<dbReference type="GO" id="GO:0042597">
    <property type="term" value="C:periplasmic space"/>
    <property type="evidence" value="ECO:0007669"/>
    <property type="project" value="UniProtKB-SubCell"/>
</dbReference>
<dbReference type="STRING" id="1480694.DC28_06025"/>
<name>A0A098QYQ2_9SPIO</name>
<evidence type="ECO:0000256" key="2">
    <source>
        <dbReference type="ARBA" id="ARBA00008520"/>
    </source>
</evidence>
<protein>
    <recommendedName>
        <fullName evidence="5">Sugar ABC transporter substrate-binding protein</fullName>
    </recommendedName>
</protein>
<dbReference type="AlphaFoldDB" id="A0A098QYQ2"/>
<dbReference type="Gene3D" id="3.40.190.10">
    <property type="entry name" value="Periplasmic binding protein-like II"/>
    <property type="match status" value="1"/>
</dbReference>
<dbReference type="InterPro" id="IPR050490">
    <property type="entry name" value="Bact_solute-bd_prot1"/>
</dbReference>
<evidence type="ECO:0000313" key="4">
    <source>
        <dbReference type="Proteomes" id="UP000029692"/>
    </source>
</evidence>
<dbReference type="PANTHER" id="PTHR43649">
    <property type="entry name" value="ARABINOSE-BINDING PROTEIN-RELATED"/>
    <property type="match status" value="1"/>
</dbReference>